<dbReference type="EMBL" id="JACJTU010000024">
    <property type="protein sequence ID" value="MBD2736746.1"/>
    <property type="molecule type" value="Genomic_DNA"/>
</dbReference>
<evidence type="ECO:0000313" key="1">
    <source>
        <dbReference type="EMBL" id="MBD2736746.1"/>
    </source>
</evidence>
<evidence type="ECO:0000313" key="2">
    <source>
        <dbReference type="Proteomes" id="UP000637383"/>
    </source>
</evidence>
<gene>
    <name evidence="1" type="ORF">H6H03_23130</name>
</gene>
<reference evidence="1 2" key="1">
    <citation type="journal article" date="2020" name="ISME J.">
        <title>Comparative genomics reveals insights into cyanobacterial evolution and habitat adaptation.</title>
        <authorList>
            <person name="Chen M.Y."/>
            <person name="Teng W.K."/>
            <person name="Zhao L."/>
            <person name="Hu C.X."/>
            <person name="Zhou Y.K."/>
            <person name="Han B.P."/>
            <person name="Song L.R."/>
            <person name="Shu W.S."/>
        </authorList>
    </citation>
    <scope>NUCLEOTIDE SEQUENCE [LARGE SCALE GENOMIC DNA]</scope>
    <source>
        <strain evidence="1 2">FACHB-159</strain>
    </source>
</reference>
<accession>A0ABR8KB35</accession>
<name>A0ABR8KB35_9NOSO</name>
<protein>
    <recommendedName>
        <fullName evidence="3">Anacyclamide</fullName>
    </recommendedName>
</protein>
<organism evidence="1 2">
    <name type="scientific">Nostoc paludosum FACHB-159</name>
    <dbReference type="NCBI Taxonomy" id="2692908"/>
    <lineage>
        <taxon>Bacteria</taxon>
        <taxon>Bacillati</taxon>
        <taxon>Cyanobacteriota</taxon>
        <taxon>Cyanophyceae</taxon>
        <taxon>Nostocales</taxon>
        <taxon>Nostocaceae</taxon>
        <taxon>Nostoc</taxon>
    </lineage>
</organism>
<keyword evidence="2" id="KW-1185">Reference proteome</keyword>
<proteinExistence type="predicted"/>
<sequence length="48" mass="5174">MTLSPSGTAQPQAVFKPEEIQTGVAIANKVYVNGLLVEEETEVINDLE</sequence>
<dbReference type="Proteomes" id="UP000637383">
    <property type="component" value="Unassembled WGS sequence"/>
</dbReference>
<dbReference type="RefSeq" id="WP_190957364.1">
    <property type="nucleotide sequence ID" value="NZ_JACJTU010000024.1"/>
</dbReference>
<evidence type="ECO:0008006" key="3">
    <source>
        <dbReference type="Google" id="ProtNLM"/>
    </source>
</evidence>
<comment type="caution">
    <text evidence="1">The sequence shown here is derived from an EMBL/GenBank/DDBJ whole genome shotgun (WGS) entry which is preliminary data.</text>
</comment>